<proteinExistence type="predicted"/>
<gene>
    <name evidence="1" type="ORF">METHB2_680012</name>
</gene>
<protein>
    <submittedName>
        <fullName evidence="1">Uncharacterized protein</fullName>
    </submittedName>
</protein>
<reference evidence="1 2" key="1">
    <citation type="submission" date="2020-02" db="EMBL/GenBank/DDBJ databases">
        <authorList>
            <person name="Hogendoorn C."/>
        </authorList>
    </citation>
    <scope>NUCLEOTIDE SEQUENCE [LARGE SCALE GENOMIC DNA]</scope>
    <source>
        <strain evidence="1">METHB21</strain>
    </source>
</reference>
<evidence type="ECO:0000313" key="2">
    <source>
        <dbReference type="Proteomes" id="UP000494216"/>
    </source>
</evidence>
<accession>A0A8S0XKX8</accession>
<dbReference type="Proteomes" id="UP000494216">
    <property type="component" value="Unassembled WGS sequence"/>
</dbReference>
<dbReference type="EMBL" id="CADCXN010000100">
    <property type="protein sequence ID" value="CAA9892372.1"/>
    <property type="molecule type" value="Genomic_DNA"/>
</dbReference>
<name>A0A8S0XKX8_9GAMM</name>
<organism evidence="1 2">
    <name type="scientific">Candidatus Methylobacter favarea</name>
    <dbReference type="NCBI Taxonomy" id="2707345"/>
    <lineage>
        <taxon>Bacteria</taxon>
        <taxon>Pseudomonadati</taxon>
        <taxon>Pseudomonadota</taxon>
        <taxon>Gammaproteobacteria</taxon>
        <taxon>Methylococcales</taxon>
        <taxon>Methylococcaceae</taxon>
        <taxon>Methylobacter</taxon>
    </lineage>
</organism>
<evidence type="ECO:0000313" key="1">
    <source>
        <dbReference type="EMBL" id="CAA9892372.1"/>
    </source>
</evidence>
<sequence>MTEENSVVRIADPFSEKFFKLRGGAAPI</sequence>
<comment type="caution">
    <text evidence="1">The sequence shown here is derived from an EMBL/GenBank/DDBJ whole genome shotgun (WGS) entry which is preliminary data.</text>
</comment>
<dbReference type="AlphaFoldDB" id="A0A8S0XKX8"/>
<keyword evidence="2" id="KW-1185">Reference proteome</keyword>